<name>A0A8J5JVS1_HOMAM</name>
<evidence type="ECO:0000256" key="3">
    <source>
        <dbReference type="ARBA" id="ARBA00022771"/>
    </source>
</evidence>
<accession>A0A8J5JVS1</accession>
<keyword evidence="3 5" id="KW-0863">Zinc-finger</keyword>
<feature type="compositionally biased region" description="Acidic residues" evidence="6">
    <location>
        <begin position="360"/>
        <end position="407"/>
    </location>
</feature>
<dbReference type="InterPro" id="IPR036236">
    <property type="entry name" value="Znf_C2H2_sf"/>
</dbReference>
<dbReference type="GO" id="GO:0003676">
    <property type="term" value="F:nucleic acid binding"/>
    <property type="evidence" value="ECO:0007669"/>
    <property type="project" value="InterPro"/>
</dbReference>
<dbReference type="Proteomes" id="UP000747542">
    <property type="component" value="Unassembled WGS sequence"/>
</dbReference>
<dbReference type="GO" id="GO:0008270">
    <property type="term" value="F:zinc ion binding"/>
    <property type="evidence" value="ECO:0007669"/>
    <property type="project" value="UniProtKB-KW"/>
</dbReference>
<feature type="compositionally biased region" description="Basic and acidic residues" evidence="6">
    <location>
        <begin position="529"/>
        <end position="545"/>
    </location>
</feature>
<feature type="domain" description="C2H2-type" evidence="7">
    <location>
        <begin position="247"/>
        <end position="276"/>
    </location>
</feature>
<keyword evidence="1" id="KW-0479">Metal-binding</keyword>
<keyword evidence="9" id="KW-1185">Reference proteome</keyword>
<dbReference type="InterPro" id="IPR003604">
    <property type="entry name" value="Matrin/U1-like-C_Znf_C2H2"/>
</dbReference>
<dbReference type="SMART" id="SM00355">
    <property type="entry name" value="ZnF_C2H2"/>
    <property type="match status" value="7"/>
</dbReference>
<evidence type="ECO:0000313" key="9">
    <source>
        <dbReference type="Proteomes" id="UP000747542"/>
    </source>
</evidence>
<feature type="region of interest" description="Disordered" evidence="6">
    <location>
        <begin position="844"/>
        <end position="884"/>
    </location>
</feature>
<comment type="caution">
    <text evidence="8">The sequence shown here is derived from an EMBL/GenBank/DDBJ whole genome shotgun (WGS) entry which is preliminary data.</text>
</comment>
<feature type="compositionally biased region" description="Polar residues" evidence="6">
    <location>
        <begin position="285"/>
        <end position="300"/>
    </location>
</feature>
<feature type="region of interest" description="Disordered" evidence="6">
    <location>
        <begin position="345"/>
        <end position="667"/>
    </location>
</feature>
<feature type="region of interest" description="Disordered" evidence="6">
    <location>
        <begin position="263"/>
        <end position="304"/>
    </location>
</feature>
<evidence type="ECO:0000256" key="2">
    <source>
        <dbReference type="ARBA" id="ARBA00022737"/>
    </source>
</evidence>
<dbReference type="EMBL" id="JAHLQT010027705">
    <property type="protein sequence ID" value="KAG7162580.1"/>
    <property type="molecule type" value="Genomic_DNA"/>
</dbReference>
<evidence type="ECO:0000256" key="6">
    <source>
        <dbReference type="SAM" id="MobiDB-lite"/>
    </source>
</evidence>
<feature type="domain" description="C2H2-type" evidence="7">
    <location>
        <begin position="189"/>
        <end position="218"/>
    </location>
</feature>
<feature type="compositionally biased region" description="Polar residues" evidence="6">
    <location>
        <begin position="267"/>
        <end position="276"/>
    </location>
</feature>
<feature type="domain" description="C2H2-type" evidence="7">
    <location>
        <begin position="73"/>
        <end position="100"/>
    </location>
</feature>
<dbReference type="SMART" id="SM00614">
    <property type="entry name" value="ZnF_BED"/>
    <property type="match status" value="4"/>
</dbReference>
<evidence type="ECO:0000256" key="1">
    <source>
        <dbReference type="ARBA" id="ARBA00022723"/>
    </source>
</evidence>
<protein>
    <submittedName>
        <fullName evidence="8">Zinc finger protein 782-like 2</fullName>
    </submittedName>
</protein>
<dbReference type="PANTHER" id="PTHR24379:SF121">
    <property type="entry name" value="C2H2-TYPE DOMAIN-CONTAINING PROTEIN"/>
    <property type="match status" value="1"/>
</dbReference>
<feature type="domain" description="C2H2-type" evidence="7">
    <location>
        <begin position="692"/>
        <end position="719"/>
    </location>
</feature>
<feature type="domain" description="C2H2-type" evidence="7">
    <location>
        <begin position="131"/>
        <end position="160"/>
    </location>
</feature>
<gene>
    <name evidence="8" type="primary">Znf782-L2</name>
    <name evidence="8" type="ORF">Hamer_G008145</name>
</gene>
<feature type="compositionally biased region" description="Basic and acidic residues" evidence="6">
    <location>
        <begin position="408"/>
        <end position="419"/>
    </location>
</feature>
<dbReference type="SUPFAM" id="SSF57667">
    <property type="entry name" value="beta-beta-alpha zinc fingers"/>
    <property type="match status" value="4"/>
</dbReference>
<feature type="domain" description="C2H2-type" evidence="7">
    <location>
        <begin position="329"/>
        <end position="358"/>
    </location>
</feature>
<keyword evidence="4" id="KW-0862">Zinc</keyword>
<dbReference type="Gene3D" id="3.30.160.60">
    <property type="entry name" value="Classic Zinc Finger"/>
    <property type="match status" value="5"/>
</dbReference>
<evidence type="ECO:0000256" key="4">
    <source>
        <dbReference type="ARBA" id="ARBA00022833"/>
    </source>
</evidence>
<evidence type="ECO:0000256" key="5">
    <source>
        <dbReference type="PROSITE-ProRule" id="PRU00042"/>
    </source>
</evidence>
<dbReference type="PANTHER" id="PTHR24379">
    <property type="entry name" value="KRAB AND ZINC FINGER DOMAIN-CONTAINING"/>
    <property type="match status" value="1"/>
</dbReference>
<dbReference type="PROSITE" id="PS50157">
    <property type="entry name" value="ZINC_FINGER_C2H2_2"/>
    <property type="match status" value="6"/>
</dbReference>
<evidence type="ECO:0000259" key="7">
    <source>
        <dbReference type="PROSITE" id="PS50157"/>
    </source>
</evidence>
<organism evidence="8 9">
    <name type="scientific">Homarus americanus</name>
    <name type="common">American lobster</name>
    <dbReference type="NCBI Taxonomy" id="6706"/>
    <lineage>
        <taxon>Eukaryota</taxon>
        <taxon>Metazoa</taxon>
        <taxon>Ecdysozoa</taxon>
        <taxon>Arthropoda</taxon>
        <taxon>Crustacea</taxon>
        <taxon>Multicrustacea</taxon>
        <taxon>Malacostraca</taxon>
        <taxon>Eumalacostraca</taxon>
        <taxon>Eucarida</taxon>
        <taxon>Decapoda</taxon>
        <taxon>Pleocyemata</taxon>
        <taxon>Astacidea</taxon>
        <taxon>Nephropoidea</taxon>
        <taxon>Nephropidae</taxon>
        <taxon>Homarus</taxon>
    </lineage>
</organism>
<dbReference type="Pfam" id="PF12874">
    <property type="entry name" value="zf-met"/>
    <property type="match status" value="6"/>
</dbReference>
<proteinExistence type="predicted"/>
<sequence length="1365" mass="148172">MTLSVVLQDDTLSAVLQDDSLSVVLQDGPLSLVNDNLINPGQMGNAGGGAYDEVARALQAGQVAQLGDNNGPYRCNVCNKELKTKSTLKNHFTSQTHQNKVCSATGWADDEGAKALRAGQVTQLGDNNGPYRCNVCNKELKTKSTLMRHFTSQTHQNKVGDATGGADDEVAKALRVGQVAQLGDNNGPYRCNVCNKELKTKSTLKRHFTSQTHQNKVGDATGGADDEVAKALRVGQVAQLGDNNGPYRCNVCNKELKTKSTLKRHFTSQTHQNKISSARPASPQHHGQQIPATKTPQQVGDATGGADDEVAKALRVGQVAQLGDNNGPYRCNVCNKELKTKSTLKRHFTSQTHQNKMKWEEEDSSQEDNSQEDDSQEDNSQEDEDSEEEDDDDDQEYNDEEDEDEEEGITRHVLRDNHKSRASSNIVVSIYCPGNDRPKAVSRGAAAGTQPVSPGNDRPKAVSRGAAAGTQTVSPGNDRPKAVMTVLKQDTARSSGNDRPKAVSRRAAAGTQPVSPGNDRPKWWKQRGSSRDTARQSRVGNDRPKVVSRGAAAGTQHAVLVMTGPKHSKAKGSRTQPVSPDNDRPKAVSRGTAAGTQHVSPGNDRPKAVSRGAAAGTQPVSPDNDRPKAVSRGTAAGTQHVSPDNDRPKAVSRGTAAGTQHVCGASGGADDEVEKALRVGQVAQLGDNNGPYRCNVCNKELKTKSTLKRHFTSQTHQNKIVHFGDLMKWKDDADQEEESDNNEEIIAETDDKSKLYMCIPCNRSVKRWDLGRHLESETHKAKASNNTVLSIHLLIFFVFLLVASHYTQETLKAPQSDSAPQNIIIGTVEGMETKLHDTVKKTVSRGAAAGTQPVSPGNDRPQAVSRGTAAGTQHVSPGNDRPDVNTGVTYERIVKIMATSKDIISRETLFSHELAPYPTALFDEGGEMRHTSKSVLKNRLLVPGDLRAKLTPEVIILDGSALLWAVPWPVSQATVSTYISTVVKNIIRRGERAPVLHVVFDRYYDISPKTCCRKARQKRYAPVYNFSEESLQSDQVVDKKRIISLIVKQLCSIQVPRGKQVIVTGPDAHPIQVGIGPQQTAVTHEEADVIMAYHMLQEAAAGHSPIRIVCDDTDVFLILAHHLHARTNNIPHTVQVSMESCTRGHAVVSINEVVKKHSSIIPNILAAHALTGCDTVSSFAGIGKITALKTLEAFPGSLDLGNPSASLDEVTDVSLKYVSALYNQTPGDSLNNMRATIFTKQISNNKLRFPRLSRLPPTMAAFRPHCGRAHYQTALWKSAGMPSQPPLDPLQYGWEMNGSTLTPVYSLPGQSIVPDEVYNLVNCSCKTACTATLCSCYKFTLPCTKLCTCKGHAACLNPETEKRRM</sequence>
<keyword evidence="2" id="KW-0677">Repeat</keyword>
<dbReference type="SMART" id="SM00451">
    <property type="entry name" value="ZnF_U1"/>
    <property type="match status" value="7"/>
</dbReference>
<evidence type="ECO:0000313" key="8">
    <source>
        <dbReference type="EMBL" id="KAG7162580.1"/>
    </source>
</evidence>
<reference evidence="8" key="1">
    <citation type="journal article" date="2021" name="Sci. Adv.">
        <title>The American lobster genome reveals insights on longevity, neural, and immune adaptations.</title>
        <authorList>
            <person name="Polinski J.M."/>
            <person name="Zimin A.V."/>
            <person name="Clark K.F."/>
            <person name="Kohn A.B."/>
            <person name="Sadowski N."/>
            <person name="Timp W."/>
            <person name="Ptitsyn A."/>
            <person name="Khanna P."/>
            <person name="Romanova D.Y."/>
            <person name="Williams P."/>
            <person name="Greenwood S.J."/>
            <person name="Moroz L.L."/>
            <person name="Walt D.R."/>
            <person name="Bodnar A.G."/>
        </authorList>
    </citation>
    <scope>NUCLEOTIDE SEQUENCE</scope>
    <source>
        <strain evidence="8">GMGI-L3</strain>
    </source>
</reference>
<dbReference type="InterPro" id="IPR013087">
    <property type="entry name" value="Znf_C2H2_type"/>
</dbReference>
<dbReference type="PROSITE" id="PS00028">
    <property type="entry name" value="ZINC_FINGER_C2H2_1"/>
    <property type="match status" value="6"/>
</dbReference>